<dbReference type="Proteomes" id="UP000030744">
    <property type="component" value="Unassembled WGS sequence"/>
</dbReference>
<dbReference type="GeneID" id="25381806"/>
<evidence type="ECO:0000313" key="2">
    <source>
        <dbReference type="EMBL" id="CDJ32173.1"/>
    </source>
</evidence>
<protein>
    <submittedName>
        <fullName evidence="2">Uncharacterized protein</fullName>
    </submittedName>
</protein>
<dbReference type="RefSeq" id="XP_013354738.1">
    <property type="nucleotide sequence ID" value="XM_013499284.1"/>
</dbReference>
<reference evidence="2" key="2">
    <citation type="submission" date="2013-10" db="EMBL/GenBank/DDBJ databases">
        <authorList>
            <person name="Aslett M."/>
        </authorList>
    </citation>
    <scope>NUCLEOTIDE SEQUENCE [LARGE SCALE GENOMIC DNA]</scope>
    <source>
        <strain evidence="2">Houghton</strain>
    </source>
</reference>
<gene>
    <name evidence="2" type="ORF">EMH_0073070</name>
</gene>
<dbReference type="VEuPathDB" id="ToxoDB:EMH_0073070"/>
<reference evidence="2" key="1">
    <citation type="submission" date="2013-10" db="EMBL/GenBank/DDBJ databases">
        <title>Genomic analysis of the causative agents of coccidiosis in chickens.</title>
        <authorList>
            <person name="Reid A.J."/>
            <person name="Blake D."/>
            <person name="Billington K."/>
            <person name="Browne H."/>
            <person name="Dunn M."/>
            <person name="Hung S."/>
            <person name="Kawahara F."/>
            <person name="Miranda-Saavedra D."/>
            <person name="Mourier T."/>
            <person name="Nagra H."/>
            <person name="Otto T.D."/>
            <person name="Rawlings N."/>
            <person name="Sanchez A."/>
            <person name="Sanders M."/>
            <person name="Subramaniam C."/>
            <person name="Tay Y."/>
            <person name="Dear P."/>
            <person name="Doerig C."/>
            <person name="Gruber A."/>
            <person name="Parkinson J."/>
            <person name="Shirley M."/>
            <person name="Wan K.L."/>
            <person name="Berriman M."/>
            <person name="Tomley F."/>
            <person name="Pain A."/>
        </authorList>
    </citation>
    <scope>NUCLEOTIDE SEQUENCE [LARGE SCALE GENOMIC DNA]</scope>
    <source>
        <strain evidence="2">Houghton</strain>
    </source>
</reference>
<dbReference type="EMBL" id="HG683927">
    <property type="protein sequence ID" value="CDJ32173.1"/>
    <property type="molecule type" value="Genomic_DNA"/>
</dbReference>
<evidence type="ECO:0000256" key="1">
    <source>
        <dbReference type="SAM" id="MobiDB-lite"/>
    </source>
</evidence>
<proteinExistence type="predicted"/>
<organism evidence="2 3">
    <name type="scientific">Eimeria mitis</name>
    <dbReference type="NCBI Taxonomy" id="44415"/>
    <lineage>
        <taxon>Eukaryota</taxon>
        <taxon>Sar</taxon>
        <taxon>Alveolata</taxon>
        <taxon>Apicomplexa</taxon>
        <taxon>Conoidasida</taxon>
        <taxon>Coccidia</taxon>
        <taxon>Eucoccidiorida</taxon>
        <taxon>Eimeriorina</taxon>
        <taxon>Eimeriidae</taxon>
        <taxon>Eimeria</taxon>
    </lineage>
</organism>
<feature type="region of interest" description="Disordered" evidence="1">
    <location>
        <begin position="29"/>
        <end position="102"/>
    </location>
</feature>
<dbReference type="AlphaFoldDB" id="U6K9L9"/>
<keyword evidence="3" id="KW-1185">Reference proteome</keyword>
<feature type="compositionally biased region" description="Basic and acidic residues" evidence="1">
    <location>
        <begin position="92"/>
        <end position="102"/>
    </location>
</feature>
<accession>U6K9L9</accession>
<sequence>MQGQSTPSPLPSGASAAPVAVQAAVVAAAGGGPQGAPRIHLGAPEYPGDLEDLGGPQGDSRERLLQRQPLHTGPPRGWAQRTQKKGYPSTLRKTDLMKHLRE</sequence>
<name>U6K9L9_9EIME</name>
<evidence type="ECO:0000313" key="3">
    <source>
        <dbReference type="Proteomes" id="UP000030744"/>
    </source>
</evidence>